<keyword evidence="2" id="KW-0472">Membrane</keyword>
<feature type="compositionally biased region" description="Pro residues" evidence="1">
    <location>
        <begin position="61"/>
        <end position="72"/>
    </location>
</feature>
<feature type="compositionally biased region" description="Basic and acidic residues" evidence="1">
    <location>
        <begin position="502"/>
        <end position="511"/>
    </location>
</feature>
<feature type="region of interest" description="Disordered" evidence="1">
    <location>
        <begin position="1"/>
        <end position="162"/>
    </location>
</feature>
<feature type="transmembrane region" description="Helical" evidence="2">
    <location>
        <begin position="212"/>
        <end position="230"/>
    </location>
</feature>
<feature type="transmembrane region" description="Helical" evidence="2">
    <location>
        <begin position="175"/>
        <end position="192"/>
    </location>
</feature>
<feature type="transmembrane region" description="Helical" evidence="2">
    <location>
        <begin position="242"/>
        <end position="261"/>
    </location>
</feature>
<feature type="region of interest" description="Disordered" evidence="1">
    <location>
        <begin position="312"/>
        <end position="926"/>
    </location>
</feature>
<feature type="compositionally biased region" description="Polar residues" evidence="1">
    <location>
        <begin position="844"/>
        <end position="853"/>
    </location>
</feature>
<evidence type="ECO:0000256" key="2">
    <source>
        <dbReference type="SAM" id="Phobius"/>
    </source>
</evidence>
<feature type="compositionally biased region" description="Gly residues" evidence="1">
    <location>
        <begin position="124"/>
        <end position="152"/>
    </location>
</feature>
<organism evidence="3 4">
    <name type="scientific">Brevibacterium metallidurans</name>
    <dbReference type="NCBI Taxonomy" id="1482676"/>
    <lineage>
        <taxon>Bacteria</taxon>
        <taxon>Bacillati</taxon>
        <taxon>Actinomycetota</taxon>
        <taxon>Actinomycetes</taxon>
        <taxon>Micrococcales</taxon>
        <taxon>Brevibacteriaceae</taxon>
        <taxon>Brevibacterium</taxon>
    </lineage>
</organism>
<dbReference type="EMBL" id="BAAAAF010000010">
    <property type="protein sequence ID" value="GAA0036518.1"/>
    <property type="molecule type" value="Genomic_DNA"/>
</dbReference>
<feature type="compositionally biased region" description="Low complexity" evidence="1">
    <location>
        <begin position="687"/>
        <end position="701"/>
    </location>
</feature>
<feature type="compositionally biased region" description="Low complexity" evidence="1">
    <location>
        <begin position="538"/>
        <end position="557"/>
    </location>
</feature>
<feature type="compositionally biased region" description="Low complexity" evidence="1">
    <location>
        <begin position="818"/>
        <end position="828"/>
    </location>
</feature>
<proteinExistence type="predicted"/>
<feature type="transmembrane region" description="Helical" evidence="2">
    <location>
        <begin position="273"/>
        <end position="296"/>
    </location>
</feature>
<comment type="caution">
    <text evidence="3">The sequence shown here is derived from an EMBL/GenBank/DDBJ whole genome shotgun (WGS) entry which is preliminary data.</text>
</comment>
<accession>A0ABN0SQB4</accession>
<gene>
    <name evidence="3" type="ORF">NCCP602_24790</name>
</gene>
<keyword evidence="2" id="KW-1133">Transmembrane helix</keyword>
<feature type="compositionally biased region" description="Basic and acidic residues" evidence="1">
    <location>
        <begin position="893"/>
        <end position="902"/>
    </location>
</feature>
<feature type="compositionally biased region" description="Basic and acidic residues" evidence="1">
    <location>
        <begin position="603"/>
        <end position="618"/>
    </location>
</feature>
<sequence>MVPQTGQCPYDRLEPAMSSPHHPTPQWRDQPGPNSQPPAGGPGPYGGGPYGGGQGAYGPGPGQPSPQGPGPQGPGAQGPGPQGPGGAPMSGPSGQYGQGQYGSAPGGQYGQGQYGSGPAQQYGSGPGQQYGSGPGQYGSGPGPYGSGQFGPGGPVPQRPRRTGPGLLGPLTLRDLFLLFAGLLALIVLFVPYKTYDIISIPLWAWNIDSMGTFVFIVLTILLIVAAVLVNKLGSGSMRVGSLGLDQFISVLASIAFAYAFVQLVTSVPYWSVGAYLAFFAALIAFFAGVFTMLPFFAGEFANRAEVPAHAKARPVTKSAQHPAPQANVPGGFGDASMQSGHPGSQGQFGQGQPGQGQFGQGQPGPGQSQGSGQGQFGSAQFGAPQGGFGQSDQGQPGFGGSAETQAPYAGGQPNLNSGDAGQQQSGYAPEQSGYAPQNAPAEQSGAGRHSYPATEANTYDGAGARPDASFAPPAEDRSSGMDDASGQSVQSTGSGQTYLGDQHPRDPKHSQSEPTQTFGLGTEQWQSEESAPTDSDVAPSSTEAAGAPAAPSAPESSRAPESREADSAQTQGGGRHSAPAPADGQPFDRTRSGEDSDAPGDTRSTEDSRSGDDTRSADDTVAISKTVVDGASVTEGETIISVSERRRGRHAAPDTPANDTSSDSSSSDGTSRADAVSSGDPRPDVRSGSGSSSDSGMVASSTVTSADEPGPGPLGIFEGGTKSATTDDESASASSESGSDRDSTADSAPTDRDSVAAADTISAADTSPTAETSSDSADSRDRDWAASTAADGARESNIRSTEATVVTADGVIDDDPGADPTGTDTAAAESRREDSDRSAAVNENGASENSVSEETVKVEAVGSPENGEETTERTTPPDSDEPTQYVPMANYRDSSERGDSSDQARTGGADGQRSDSADSPETSEEKAVIQAFWFAVPEPREAVDAKTGMPVFTIYPGDWFLALEDKGSSFTVRDSDGKEGVLRNLDGIQRG</sequence>
<feature type="compositionally biased region" description="Low complexity" evidence="1">
    <location>
        <begin position="755"/>
        <end position="776"/>
    </location>
</feature>
<evidence type="ECO:0000313" key="3">
    <source>
        <dbReference type="EMBL" id="GAA0036518.1"/>
    </source>
</evidence>
<feature type="compositionally biased region" description="Low complexity" evidence="1">
    <location>
        <begin position="654"/>
        <end position="675"/>
    </location>
</feature>
<keyword evidence="4" id="KW-1185">Reference proteome</keyword>
<feature type="compositionally biased region" description="Gly residues" evidence="1">
    <location>
        <begin position="42"/>
        <end position="60"/>
    </location>
</feature>
<dbReference type="Proteomes" id="UP001498238">
    <property type="component" value="Unassembled WGS sequence"/>
</dbReference>
<evidence type="ECO:0000313" key="4">
    <source>
        <dbReference type="Proteomes" id="UP001498238"/>
    </source>
</evidence>
<feature type="compositionally biased region" description="Gly residues" evidence="1">
    <location>
        <begin position="73"/>
        <end position="115"/>
    </location>
</feature>
<reference evidence="3 4" key="1">
    <citation type="submission" date="2024-01" db="EMBL/GenBank/DDBJ databases">
        <title>Characterization of antibiotic resistant novel bacterial strains and their environmental applications.</title>
        <authorList>
            <person name="Manzoor S."/>
            <person name="Abbas S."/>
            <person name="Arshad M."/>
            <person name="Ahmed I."/>
        </authorList>
    </citation>
    <scope>NUCLEOTIDE SEQUENCE [LARGE SCALE GENOMIC DNA]</scope>
    <source>
        <strain evidence="3 4">NCCP-602</strain>
    </source>
</reference>
<feature type="compositionally biased region" description="Polar residues" evidence="1">
    <location>
        <begin position="512"/>
        <end position="533"/>
    </location>
</feature>
<feature type="compositionally biased region" description="Low complexity" evidence="1">
    <location>
        <begin position="485"/>
        <end position="497"/>
    </location>
</feature>
<feature type="compositionally biased region" description="Basic and acidic residues" evidence="1">
    <location>
        <begin position="738"/>
        <end position="754"/>
    </location>
</feature>
<name>A0ABN0SQB4_9MICO</name>
<feature type="compositionally biased region" description="Gly residues" evidence="1">
    <location>
        <begin position="346"/>
        <end position="375"/>
    </location>
</feature>
<protein>
    <submittedName>
        <fullName evidence="3">Uncharacterized protein</fullName>
    </submittedName>
</protein>
<evidence type="ECO:0000256" key="1">
    <source>
        <dbReference type="SAM" id="MobiDB-lite"/>
    </source>
</evidence>
<keyword evidence="2" id="KW-0812">Transmembrane</keyword>
<feature type="compositionally biased region" description="Polar residues" evidence="1">
    <location>
        <begin position="413"/>
        <end position="426"/>
    </location>
</feature>